<feature type="signal peptide" evidence="1">
    <location>
        <begin position="1"/>
        <end position="20"/>
    </location>
</feature>
<dbReference type="EMBL" id="JAVRIF010000007">
    <property type="protein sequence ID" value="MDT0604503.1"/>
    <property type="molecule type" value="Genomic_DNA"/>
</dbReference>
<organism evidence="2 3">
    <name type="scientific">Thalassotalea castellviae</name>
    <dbReference type="NCBI Taxonomy" id="3075612"/>
    <lineage>
        <taxon>Bacteria</taxon>
        <taxon>Pseudomonadati</taxon>
        <taxon>Pseudomonadota</taxon>
        <taxon>Gammaproteobacteria</taxon>
        <taxon>Alteromonadales</taxon>
        <taxon>Colwelliaceae</taxon>
        <taxon>Thalassotalea</taxon>
    </lineage>
</organism>
<feature type="chain" id="PRO_5047533618" evidence="1">
    <location>
        <begin position="21"/>
        <end position="271"/>
    </location>
</feature>
<keyword evidence="3" id="KW-1185">Reference proteome</keyword>
<name>A0ABU3A3R3_9GAMM</name>
<evidence type="ECO:0000313" key="3">
    <source>
        <dbReference type="Proteomes" id="UP001266357"/>
    </source>
</evidence>
<dbReference type="RefSeq" id="WP_311582699.1">
    <property type="nucleotide sequence ID" value="NZ_JAVRIF010000007.1"/>
</dbReference>
<reference evidence="2 3" key="1">
    <citation type="submission" date="2023-09" db="EMBL/GenBank/DDBJ databases">
        <authorList>
            <person name="Rey-Velasco X."/>
        </authorList>
    </citation>
    <scope>NUCLEOTIDE SEQUENCE [LARGE SCALE GENOMIC DNA]</scope>
    <source>
        <strain evidence="2 3">W431</strain>
    </source>
</reference>
<evidence type="ECO:0000256" key="1">
    <source>
        <dbReference type="SAM" id="SignalP"/>
    </source>
</evidence>
<gene>
    <name evidence="2" type="ORF">RM573_12915</name>
</gene>
<dbReference type="NCBIfam" id="NF038116">
    <property type="entry name" value="Sden1266_dom"/>
    <property type="match status" value="1"/>
</dbReference>
<comment type="caution">
    <text evidence="2">The sequence shown here is derived from an EMBL/GenBank/DDBJ whole genome shotgun (WGS) entry which is preliminary data.</text>
</comment>
<evidence type="ECO:0000313" key="2">
    <source>
        <dbReference type="EMBL" id="MDT0604503.1"/>
    </source>
</evidence>
<protein>
    <submittedName>
        <fullName evidence="2">Choice-of-anchor H family protein</fullName>
    </submittedName>
</protein>
<keyword evidence="1" id="KW-0732">Signal</keyword>
<dbReference type="Proteomes" id="UP001266357">
    <property type="component" value="Unassembled WGS sequence"/>
</dbReference>
<accession>A0ABU3A3R3</accession>
<sequence>MFKSLNLVALLTLFSALTMANESIANNQTISVGSLKQNWQQHQAIKQLKTVENTLSNSLQGKTRDQILSLKKQQVFKQTKPAMLANNNAASTAQDSAVSSNNWYRSFNIYDGFSQLIEDYDEDGFYQTFSVTFDADVIDTYHIDQANVYAELYLSKNGGDWIHYYTTDIFSIYGESENDQYEVYTTLNQGYISDNYDVLIDLYEVGYSDIVASYSSDNTNALYALPLESSDYDPDYVEYHSESHGHGGSTSLMALLLLLFIVVFKSHIQKA</sequence>
<proteinExistence type="predicted"/>